<evidence type="ECO:0000313" key="3">
    <source>
        <dbReference type="EMBL" id="GIX80784.1"/>
    </source>
</evidence>
<sequence length="138" mass="15586">MQRSRGKKIDFIMIEIGRVRLSFYPVLLLYTVIILFFRRFSPVGLATFSPRLLSMYFDRPHCQTPGHETNSTDATLSPVPPKRHSGLFFLPLVSPQDNIKRKEKPTAEPILLLCPGDKQKDRGGDGMQLTSFLEGGGH</sequence>
<dbReference type="EMBL" id="BPLR01003061">
    <property type="protein sequence ID" value="GIX80784.1"/>
    <property type="molecule type" value="Genomic_DNA"/>
</dbReference>
<keyword evidence="2" id="KW-0472">Membrane</keyword>
<comment type="caution">
    <text evidence="3">The sequence shown here is derived from an EMBL/GenBank/DDBJ whole genome shotgun (WGS) entry which is preliminary data.</text>
</comment>
<keyword evidence="4" id="KW-1185">Reference proteome</keyword>
<keyword evidence="2" id="KW-1133">Transmembrane helix</keyword>
<dbReference type="Proteomes" id="UP001054945">
    <property type="component" value="Unassembled WGS sequence"/>
</dbReference>
<proteinExistence type="predicted"/>
<evidence type="ECO:0000256" key="1">
    <source>
        <dbReference type="SAM" id="MobiDB-lite"/>
    </source>
</evidence>
<keyword evidence="2" id="KW-0812">Transmembrane</keyword>
<accession>A0AAV4N7R3</accession>
<dbReference type="AlphaFoldDB" id="A0AAV4N7R3"/>
<organism evidence="3 4">
    <name type="scientific">Caerostris extrusa</name>
    <name type="common">Bark spider</name>
    <name type="synonym">Caerostris bankana</name>
    <dbReference type="NCBI Taxonomy" id="172846"/>
    <lineage>
        <taxon>Eukaryota</taxon>
        <taxon>Metazoa</taxon>
        <taxon>Ecdysozoa</taxon>
        <taxon>Arthropoda</taxon>
        <taxon>Chelicerata</taxon>
        <taxon>Arachnida</taxon>
        <taxon>Araneae</taxon>
        <taxon>Araneomorphae</taxon>
        <taxon>Entelegynae</taxon>
        <taxon>Araneoidea</taxon>
        <taxon>Araneidae</taxon>
        <taxon>Caerostris</taxon>
    </lineage>
</organism>
<protein>
    <recommendedName>
        <fullName evidence="5">Transmembrane protein</fullName>
    </recommendedName>
</protein>
<evidence type="ECO:0000313" key="4">
    <source>
        <dbReference type="Proteomes" id="UP001054945"/>
    </source>
</evidence>
<gene>
    <name evidence="3" type="ORF">CEXT_198141</name>
</gene>
<reference evidence="3 4" key="1">
    <citation type="submission" date="2021-06" db="EMBL/GenBank/DDBJ databases">
        <title>Caerostris extrusa draft genome.</title>
        <authorList>
            <person name="Kono N."/>
            <person name="Arakawa K."/>
        </authorList>
    </citation>
    <scope>NUCLEOTIDE SEQUENCE [LARGE SCALE GENOMIC DNA]</scope>
</reference>
<evidence type="ECO:0008006" key="5">
    <source>
        <dbReference type="Google" id="ProtNLM"/>
    </source>
</evidence>
<name>A0AAV4N7R3_CAEEX</name>
<evidence type="ECO:0000256" key="2">
    <source>
        <dbReference type="SAM" id="Phobius"/>
    </source>
</evidence>
<feature type="region of interest" description="Disordered" evidence="1">
    <location>
        <begin position="115"/>
        <end position="138"/>
    </location>
</feature>
<feature type="transmembrane region" description="Helical" evidence="2">
    <location>
        <begin position="21"/>
        <end position="40"/>
    </location>
</feature>